<dbReference type="InterPro" id="IPR036867">
    <property type="entry name" value="R3H_dom_sf"/>
</dbReference>
<comment type="catalytic activity">
    <reaction evidence="2">
        <text>ATP + H2O = ADP + phosphate + H(+)</text>
        <dbReference type="Rhea" id="RHEA:13065"/>
        <dbReference type="ChEBI" id="CHEBI:15377"/>
        <dbReference type="ChEBI" id="CHEBI:15378"/>
        <dbReference type="ChEBI" id="CHEBI:30616"/>
        <dbReference type="ChEBI" id="CHEBI:43474"/>
        <dbReference type="ChEBI" id="CHEBI:456216"/>
        <dbReference type="EC" id="3.6.4.13"/>
    </reaction>
</comment>
<keyword evidence="3" id="KW-0472">Membrane</keyword>
<evidence type="ECO:0000256" key="2">
    <source>
        <dbReference type="ARBA" id="ARBA00047984"/>
    </source>
</evidence>
<keyword evidence="3" id="KW-1133">Transmembrane helix</keyword>
<proteinExistence type="predicted"/>
<dbReference type="InterPro" id="IPR027417">
    <property type="entry name" value="P-loop_NTPase"/>
</dbReference>
<name>A0A5D3CY33_CUCMM</name>
<protein>
    <recommendedName>
        <fullName evidence="1">RNA helicase</fullName>
        <ecNumber evidence="1">3.6.4.13</ecNumber>
    </recommendedName>
</protein>
<dbReference type="Pfam" id="PF01424">
    <property type="entry name" value="R3H"/>
    <property type="match status" value="1"/>
</dbReference>
<evidence type="ECO:0000259" key="4">
    <source>
        <dbReference type="PROSITE" id="PS51061"/>
    </source>
</evidence>
<dbReference type="Gene3D" id="3.30.1370.50">
    <property type="entry name" value="R3H-like domain"/>
    <property type="match status" value="1"/>
</dbReference>
<keyword evidence="3" id="KW-0812">Transmembrane</keyword>
<keyword evidence="5" id="KW-0067">ATP-binding</keyword>
<dbReference type="Proteomes" id="UP000321947">
    <property type="component" value="Unassembled WGS sequence"/>
</dbReference>
<dbReference type="AlphaFoldDB" id="A0A5D3CY33"/>
<gene>
    <name evidence="5" type="ORF">E5676_scaffold21G002000</name>
</gene>
<reference evidence="5 6" key="1">
    <citation type="submission" date="2019-08" db="EMBL/GenBank/DDBJ databases">
        <title>Draft genome sequences of two oriental melons (Cucumis melo L. var makuwa).</title>
        <authorList>
            <person name="Kwon S.-Y."/>
        </authorList>
    </citation>
    <scope>NUCLEOTIDE SEQUENCE [LARGE SCALE GENOMIC DNA]</scope>
    <source>
        <strain evidence="6">cv. Chang Bougi</strain>
        <tissue evidence="5">Leaf</tissue>
    </source>
</reference>
<dbReference type="SMART" id="SM00393">
    <property type="entry name" value="R3H"/>
    <property type="match status" value="1"/>
</dbReference>
<dbReference type="GO" id="GO:0003724">
    <property type="term" value="F:RNA helicase activity"/>
    <property type="evidence" value="ECO:0007669"/>
    <property type="project" value="UniProtKB-EC"/>
</dbReference>
<dbReference type="EMBL" id="SSTD01008307">
    <property type="protein sequence ID" value="TYK16405.1"/>
    <property type="molecule type" value="Genomic_DNA"/>
</dbReference>
<dbReference type="SUPFAM" id="SSF82708">
    <property type="entry name" value="R3H domain"/>
    <property type="match status" value="1"/>
</dbReference>
<dbReference type="CDD" id="cd17917">
    <property type="entry name" value="DEXHc_RHA-like"/>
    <property type="match status" value="1"/>
</dbReference>
<dbReference type="PANTHER" id="PTHR18934">
    <property type="entry name" value="ATP-DEPENDENT RNA HELICASE"/>
    <property type="match status" value="1"/>
</dbReference>
<evidence type="ECO:0000256" key="1">
    <source>
        <dbReference type="ARBA" id="ARBA00012552"/>
    </source>
</evidence>
<accession>A0A5D3CY33</accession>
<feature type="domain" description="R3H" evidence="4">
    <location>
        <begin position="9"/>
        <end position="73"/>
    </location>
</feature>
<dbReference type="Gene3D" id="3.40.50.300">
    <property type="entry name" value="P-loop containing nucleotide triphosphate hydrolases"/>
    <property type="match status" value="1"/>
</dbReference>
<dbReference type="InterPro" id="IPR001374">
    <property type="entry name" value="R3H_dom"/>
</dbReference>
<evidence type="ECO:0000313" key="6">
    <source>
        <dbReference type="Proteomes" id="UP000321947"/>
    </source>
</evidence>
<keyword evidence="5" id="KW-0347">Helicase</keyword>
<evidence type="ECO:0000313" key="5">
    <source>
        <dbReference type="EMBL" id="TYK16405.1"/>
    </source>
</evidence>
<organism evidence="5 6">
    <name type="scientific">Cucumis melo var. makuwa</name>
    <name type="common">Oriental melon</name>
    <dbReference type="NCBI Taxonomy" id="1194695"/>
    <lineage>
        <taxon>Eukaryota</taxon>
        <taxon>Viridiplantae</taxon>
        <taxon>Streptophyta</taxon>
        <taxon>Embryophyta</taxon>
        <taxon>Tracheophyta</taxon>
        <taxon>Spermatophyta</taxon>
        <taxon>Magnoliopsida</taxon>
        <taxon>eudicotyledons</taxon>
        <taxon>Gunneridae</taxon>
        <taxon>Pentapetalae</taxon>
        <taxon>rosids</taxon>
        <taxon>fabids</taxon>
        <taxon>Cucurbitales</taxon>
        <taxon>Cucurbitaceae</taxon>
        <taxon>Benincaseae</taxon>
        <taxon>Cucumis</taxon>
    </lineage>
</organism>
<sequence>MSGVDMDYKANFTGLFMLGPAMNLVLDVMVFTFEADLSKRERAFVHDVCRKMGMKSKSSGHGDQRRVSVYKSKLQMETMKFSEKTKTVLDDLFSMYPPDDGELGKETVGNHNIKADKQRRKKDDIFWRPSTTKEELMKKLGSYTMKSVANMKKISEERSKLPIASFQDVITSTVESHQVVLICGETGCGKTTQVPQFLLDYMWGKGETCKIVCTQPRRISAVSVSERISYERGENVGSDIGYKDFINSIALFLLLV</sequence>
<dbReference type="PROSITE" id="PS51061">
    <property type="entry name" value="R3H"/>
    <property type="match status" value="1"/>
</dbReference>
<keyword evidence="5" id="KW-0547">Nucleotide-binding</keyword>
<comment type="caution">
    <text evidence="5">The sequence shown here is derived from an EMBL/GenBank/DDBJ whole genome shotgun (WGS) entry which is preliminary data.</text>
</comment>
<feature type="transmembrane region" description="Helical" evidence="3">
    <location>
        <begin position="12"/>
        <end position="33"/>
    </location>
</feature>
<keyword evidence="5" id="KW-0378">Hydrolase</keyword>
<dbReference type="EC" id="3.6.4.13" evidence="1"/>
<dbReference type="SUPFAM" id="SSF52540">
    <property type="entry name" value="P-loop containing nucleoside triphosphate hydrolases"/>
    <property type="match status" value="1"/>
</dbReference>
<dbReference type="PANTHER" id="PTHR18934:SF213">
    <property type="entry name" value="3'-5' RNA HELICASE YTHDC2"/>
    <property type="match status" value="1"/>
</dbReference>
<evidence type="ECO:0000256" key="3">
    <source>
        <dbReference type="SAM" id="Phobius"/>
    </source>
</evidence>
<dbReference type="GO" id="GO:0003723">
    <property type="term" value="F:RNA binding"/>
    <property type="evidence" value="ECO:0007669"/>
    <property type="project" value="TreeGrafter"/>
</dbReference>